<feature type="region of interest" description="Disordered" evidence="1">
    <location>
        <begin position="1"/>
        <end position="53"/>
    </location>
</feature>
<evidence type="ECO:0000313" key="3">
    <source>
        <dbReference type="Proteomes" id="UP000199184"/>
    </source>
</evidence>
<dbReference type="Proteomes" id="UP000199184">
    <property type="component" value="Unassembled WGS sequence"/>
</dbReference>
<keyword evidence="3" id="KW-1185">Reference proteome</keyword>
<reference evidence="3" key="1">
    <citation type="submission" date="2016-08" db="EMBL/GenBank/DDBJ databases">
        <authorList>
            <person name="Varghese N."/>
            <person name="Submissions Spin"/>
        </authorList>
    </citation>
    <scope>NUCLEOTIDE SEQUENCE [LARGE SCALE GENOMIC DNA]</scope>
    <source>
        <strain evidence="3">ERR11</strain>
    </source>
</reference>
<name>A0A1C3X8N7_9BRAD</name>
<dbReference type="EMBL" id="FMAI01000013">
    <property type="protein sequence ID" value="SCB48632.1"/>
    <property type="molecule type" value="Genomic_DNA"/>
</dbReference>
<evidence type="ECO:0000256" key="1">
    <source>
        <dbReference type="SAM" id="MobiDB-lite"/>
    </source>
</evidence>
<evidence type="ECO:0000313" key="2">
    <source>
        <dbReference type="EMBL" id="SCB48632.1"/>
    </source>
</evidence>
<accession>A0A1C3X8N7</accession>
<proteinExistence type="predicted"/>
<sequence length="78" mass="8597">MTPAGQGHPTDMTKAAKVAQGGSDGPRIQGIGGQFRTIPTIYRPNENRRPGMAGAAGEWQERLRRLFLKLALQRLHFL</sequence>
<gene>
    <name evidence="2" type="ORF">GA0061098_101372</name>
</gene>
<protein>
    <submittedName>
        <fullName evidence="2">Uncharacterized protein</fullName>
    </submittedName>
</protein>
<organism evidence="2 3">
    <name type="scientific">Bradyrhizobium shewense</name>
    <dbReference type="NCBI Taxonomy" id="1761772"/>
    <lineage>
        <taxon>Bacteria</taxon>
        <taxon>Pseudomonadati</taxon>
        <taxon>Pseudomonadota</taxon>
        <taxon>Alphaproteobacteria</taxon>
        <taxon>Hyphomicrobiales</taxon>
        <taxon>Nitrobacteraceae</taxon>
        <taxon>Bradyrhizobium</taxon>
    </lineage>
</organism>
<dbReference type="AlphaFoldDB" id="A0A1C3X8N7"/>